<feature type="transmembrane region" description="Helical" evidence="1">
    <location>
        <begin position="12"/>
        <end position="38"/>
    </location>
</feature>
<feature type="transmembrane region" description="Helical" evidence="1">
    <location>
        <begin position="211"/>
        <end position="234"/>
    </location>
</feature>
<gene>
    <name evidence="2" type="ORF">FB559_4510</name>
</gene>
<organism evidence="2 3">
    <name type="scientific">Actinoallomurus bryophytorum</name>
    <dbReference type="NCBI Taxonomy" id="1490222"/>
    <lineage>
        <taxon>Bacteria</taxon>
        <taxon>Bacillati</taxon>
        <taxon>Actinomycetota</taxon>
        <taxon>Actinomycetes</taxon>
        <taxon>Streptosporangiales</taxon>
        <taxon>Thermomonosporaceae</taxon>
        <taxon>Actinoallomurus</taxon>
    </lineage>
</organism>
<feature type="transmembrane region" description="Helical" evidence="1">
    <location>
        <begin position="184"/>
        <end position="205"/>
    </location>
</feature>
<evidence type="ECO:0000256" key="1">
    <source>
        <dbReference type="SAM" id="Phobius"/>
    </source>
</evidence>
<accession>A0A543CP49</accession>
<name>A0A543CP49_9ACTN</name>
<feature type="transmembrane region" description="Helical" evidence="1">
    <location>
        <begin position="150"/>
        <end position="172"/>
    </location>
</feature>
<dbReference type="RefSeq" id="WP_141957425.1">
    <property type="nucleotide sequence ID" value="NZ_VFOZ01000001.1"/>
</dbReference>
<keyword evidence="1" id="KW-0472">Membrane</keyword>
<evidence type="ECO:0000313" key="3">
    <source>
        <dbReference type="Proteomes" id="UP000316096"/>
    </source>
</evidence>
<reference evidence="2 3" key="1">
    <citation type="submission" date="2019-06" db="EMBL/GenBank/DDBJ databases">
        <title>Sequencing the genomes of 1000 actinobacteria strains.</title>
        <authorList>
            <person name="Klenk H.-P."/>
        </authorList>
    </citation>
    <scope>NUCLEOTIDE SEQUENCE [LARGE SCALE GENOMIC DNA]</scope>
    <source>
        <strain evidence="2 3">DSM 102200</strain>
    </source>
</reference>
<evidence type="ECO:0000313" key="2">
    <source>
        <dbReference type="EMBL" id="TQL98875.1"/>
    </source>
</evidence>
<dbReference type="OrthoDB" id="4239081at2"/>
<dbReference type="Proteomes" id="UP000316096">
    <property type="component" value="Unassembled WGS sequence"/>
</dbReference>
<dbReference type="AlphaFoldDB" id="A0A543CP49"/>
<keyword evidence="3" id="KW-1185">Reference proteome</keyword>
<keyword evidence="1" id="KW-1133">Transmembrane helix</keyword>
<proteinExistence type="predicted"/>
<protein>
    <submittedName>
        <fullName evidence="2">Uncharacterized protein</fullName>
    </submittedName>
</protein>
<keyword evidence="1" id="KW-0812">Transmembrane</keyword>
<sequence length="245" mass="26044">MAVPPPTRILRSAVGTVLTLLFGATLVLIGVILVTWIAPGGARDLHAYEAAPRCPAAPAAPAECRWTQEFTVSGVRLTRSRSESDRAFLTGADGVRRETFYDSRGPVLDALDEGDRVTGTIWRGFVTEIAAEGDSQKTQDAPADMRARGLIGALLTVPCGLLMTAACAWRLLRRRAVPDPTPGMVAALGLAFALFAGGLISPVLLGKNGENLWMVAAVWLPIAILMAAAARLYVTRKRAPETVTI</sequence>
<dbReference type="EMBL" id="VFOZ01000001">
    <property type="protein sequence ID" value="TQL98875.1"/>
    <property type="molecule type" value="Genomic_DNA"/>
</dbReference>
<comment type="caution">
    <text evidence="2">The sequence shown here is derived from an EMBL/GenBank/DDBJ whole genome shotgun (WGS) entry which is preliminary data.</text>
</comment>